<evidence type="ECO:0000256" key="6">
    <source>
        <dbReference type="SAM" id="Phobius"/>
    </source>
</evidence>
<sequence length="75" mass="8297">MAFTFAAFCYMLSLVLCAALIFFAIWHIIAFDELRTDFKSPIDQCNPVHAVSGGCRCTSASKGWSSQVMEAWLAV</sequence>
<keyword evidence="3 6" id="KW-0812">Transmembrane</keyword>
<dbReference type="AlphaFoldDB" id="A0A8C3WB25"/>
<dbReference type="GO" id="GO:0016192">
    <property type="term" value="P:vesicle-mediated transport"/>
    <property type="evidence" value="ECO:0007669"/>
    <property type="project" value="InterPro"/>
</dbReference>
<evidence type="ECO:0000256" key="5">
    <source>
        <dbReference type="ARBA" id="ARBA00023136"/>
    </source>
</evidence>
<accession>A0A8C3WB25</accession>
<feature type="transmembrane region" description="Helical" evidence="6">
    <location>
        <begin position="7"/>
        <end position="29"/>
    </location>
</feature>
<proteinExistence type="inferred from homology"/>
<evidence type="ECO:0000313" key="7">
    <source>
        <dbReference type="Ensembl" id="ENSCWAP00000010427.1"/>
    </source>
</evidence>
<comment type="similarity">
    <text evidence="2">Belongs to the cornichon family.</text>
</comment>
<reference evidence="7" key="1">
    <citation type="submission" date="2025-08" db="UniProtKB">
        <authorList>
            <consortium name="Ensembl"/>
        </authorList>
    </citation>
    <scope>IDENTIFICATION</scope>
</reference>
<dbReference type="InterPro" id="IPR033466">
    <property type="entry name" value="Cornichon_conserved"/>
</dbReference>
<reference evidence="7" key="2">
    <citation type="submission" date="2025-09" db="UniProtKB">
        <authorList>
            <consortium name="Ensembl"/>
        </authorList>
    </citation>
    <scope>IDENTIFICATION</scope>
</reference>
<dbReference type="GeneTree" id="ENSGT00950000182834"/>
<dbReference type="PROSITE" id="PS01340">
    <property type="entry name" value="CORNICHON"/>
    <property type="match status" value="1"/>
</dbReference>
<organism evidence="7 8">
    <name type="scientific">Catagonus wagneri</name>
    <name type="common">Chacoan peccary</name>
    <dbReference type="NCBI Taxonomy" id="51154"/>
    <lineage>
        <taxon>Eukaryota</taxon>
        <taxon>Metazoa</taxon>
        <taxon>Chordata</taxon>
        <taxon>Craniata</taxon>
        <taxon>Vertebrata</taxon>
        <taxon>Euteleostomi</taxon>
        <taxon>Mammalia</taxon>
        <taxon>Eutheria</taxon>
        <taxon>Laurasiatheria</taxon>
        <taxon>Artiodactyla</taxon>
        <taxon>Suina</taxon>
        <taxon>Tayassuidae</taxon>
        <taxon>Catagonus</taxon>
    </lineage>
</organism>
<evidence type="ECO:0000256" key="4">
    <source>
        <dbReference type="ARBA" id="ARBA00022989"/>
    </source>
</evidence>
<evidence type="ECO:0000256" key="3">
    <source>
        <dbReference type="ARBA" id="ARBA00022692"/>
    </source>
</evidence>
<evidence type="ECO:0000256" key="2">
    <source>
        <dbReference type="ARBA" id="ARBA00010095"/>
    </source>
</evidence>
<dbReference type="Ensembl" id="ENSCWAT00000011345.1">
    <property type="protein sequence ID" value="ENSCWAP00000010427.1"/>
    <property type="gene ID" value="ENSCWAG00000008140.1"/>
</dbReference>
<comment type="subcellular location">
    <subcellularLocation>
        <location evidence="1">Membrane</location>
        <topology evidence="1">Multi-pass membrane protein</topology>
    </subcellularLocation>
</comment>
<keyword evidence="4 6" id="KW-1133">Transmembrane helix</keyword>
<dbReference type="PANTHER" id="PTHR12290">
    <property type="entry name" value="CORNICHON-RELATED"/>
    <property type="match status" value="1"/>
</dbReference>
<evidence type="ECO:0000313" key="8">
    <source>
        <dbReference type="Proteomes" id="UP000694540"/>
    </source>
</evidence>
<name>A0A8C3WB25_9CETA</name>
<keyword evidence="8" id="KW-1185">Reference proteome</keyword>
<protein>
    <submittedName>
        <fullName evidence="7">Uncharacterized protein</fullName>
    </submittedName>
</protein>
<evidence type="ECO:0000256" key="1">
    <source>
        <dbReference type="ARBA" id="ARBA00004141"/>
    </source>
</evidence>
<dbReference type="GO" id="GO:0016020">
    <property type="term" value="C:membrane"/>
    <property type="evidence" value="ECO:0007669"/>
    <property type="project" value="UniProtKB-SubCell"/>
</dbReference>
<dbReference type="Proteomes" id="UP000694540">
    <property type="component" value="Unplaced"/>
</dbReference>
<dbReference type="Pfam" id="PF03311">
    <property type="entry name" value="Cornichon"/>
    <property type="match status" value="1"/>
</dbReference>
<dbReference type="InterPro" id="IPR003377">
    <property type="entry name" value="Cornichon"/>
</dbReference>
<keyword evidence="5 6" id="KW-0472">Membrane</keyword>